<proteinExistence type="inferred from homology"/>
<dbReference type="InterPro" id="IPR027417">
    <property type="entry name" value="P-loop_NTPase"/>
</dbReference>
<dbReference type="Gene3D" id="3.40.50.300">
    <property type="entry name" value="P-loop containing nucleotide triphosphate hydrolases"/>
    <property type="match status" value="1"/>
</dbReference>
<evidence type="ECO:0000256" key="1">
    <source>
        <dbReference type="ARBA" id="ARBA00014898"/>
    </source>
</evidence>
<dbReference type="InterPro" id="IPR019991">
    <property type="entry name" value="GTP-bd_ribosome_bgen"/>
</dbReference>
<dbReference type="NCBIfam" id="TIGR03596">
    <property type="entry name" value="GTPase_YlqF"/>
    <property type="match status" value="1"/>
</dbReference>
<dbReference type="GO" id="GO:0006412">
    <property type="term" value="P:translation"/>
    <property type="evidence" value="ECO:0007669"/>
    <property type="project" value="TreeGrafter"/>
</dbReference>
<reference evidence="8" key="1">
    <citation type="submission" date="2016-10" db="EMBL/GenBank/DDBJ databases">
        <authorList>
            <person name="Varghese N."/>
            <person name="Submissions S."/>
        </authorList>
    </citation>
    <scope>NUCLEOTIDE SEQUENCE [LARGE SCALE GENOMIC DNA]</scope>
    <source>
        <strain evidence="8">DSM 3669</strain>
    </source>
</reference>
<dbReference type="GO" id="GO:0003924">
    <property type="term" value="F:GTPase activity"/>
    <property type="evidence" value="ECO:0007669"/>
    <property type="project" value="TreeGrafter"/>
</dbReference>
<evidence type="ECO:0000313" key="8">
    <source>
        <dbReference type="Proteomes" id="UP000199584"/>
    </source>
</evidence>
<dbReference type="InterPro" id="IPR023179">
    <property type="entry name" value="GTP-bd_ortho_bundle_sf"/>
</dbReference>
<sequence length="282" mass="31248">MDIQWYPGHMAKARRQVQQNLKLVDVVIELLDARIPASSRNPDIDRILQGKPRVMALNKADLADPAKTALWLDFFKKNGLPAVAVDAQRGMGVKQMVALTEQQARPALNKYRARGRRARLARCMVVGVPNVGKSMLINRLAGKKAARTGNRPGVTRGEQWIKLGSGLELLDTPGILWPKFEDPEAAYKLAMTGAIKEQVYDPEDVCLKLVEWLLDRAPGVLAERYKLDNPPGTAWEVLISIGTKRGFIVSGGKVDGYKTAVLVLKEFREGRLGKYTLDLPGQ</sequence>
<feature type="binding site" evidence="5">
    <location>
        <begin position="58"/>
        <end position="61"/>
    </location>
    <ligand>
        <name>GTP</name>
        <dbReference type="ChEBI" id="CHEBI:37565"/>
    </ligand>
</feature>
<dbReference type="Gene3D" id="1.10.1580.10">
    <property type="match status" value="1"/>
</dbReference>
<keyword evidence="8" id="KW-1185">Reference proteome</keyword>
<feature type="domain" description="CP-type G" evidence="6">
    <location>
        <begin position="14"/>
        <end position="178"/>
    </location>
</feature>
<gene>
    <name evidence="7" type="ORF">SAMN05660706_10644</name>
</gene>
<dbReference type="InterPro" id="IPR030378">
    <property type="entry name" value="G_CP_dom"/>
</dbReference>
<dbReference type="InterPro" id="IPR016478">
    <property type="entry name" value="GTPase_MTG1"/>
</dbReference>
<evidence type="ECO:0000256" key="2">
    <source>
        <dbReference type="ARBA" id="ARBA00022741"/>
    </source>
</evidence>
<dbReference type="Pfam" id="PF01926">
    <property type="entry name" value="MMR_HSR1"/>
    <property type="match status" value="1"/>
</dbReference>
<keyword evidence="3 4" id="KW-0342">GTP-binding</keyword>
<accession>A0A1I6D6M8</accession>
<dbReference type="RefSeq" id="WP_092482358.1">
    <property type="nucleotide sequence ID" value="NZ_FOYM01000006.1"/>
</dbReference>
<dbReference type="PANTHER" id="PTHR45782">
    <property type="entry name" value="MITOCHONDRIAL RIBOSOME-ASSOCIATED GTPASE 1"/>
    <property type="match status" value="1"/>
</dbReference>
<dbReference type="InterPro" id="IPR006073">
    <property type="entry name" value="GTP-bd"/>
</dbReference>
<dbReference type="SUPFAM" id="SSF52540">
    <property type="entry name" value="P-loop containing nucleoside triphosphate hydrolases"/>
    <property type="match status" value="1"/>
</dbReference>
<dbReference type="PANTHER" id="PTHR45782:SF4">
    <property type="entry name" value="MITOCHONDRIAL RIBOSOME-ASSOCIATED GTPASE 1"/>
    <property type="match status" value="1"/>
</dbReference>
<dbReference type="EMBL" id="FOYM01000006">
    <property type="protein sequence ID" value="SFR01011.1"/>
    <property type="molecule type" value="Genomic_DNA"/>
</dbReference>
<evidence type="ECO:0000256" key="3">
    <source>
        <dbReference type="ARBA" id="ARBA00023134"/>
    </source>
</evidence>
<comment type="subcellular location">
    <subcellularLocation>
        <location evidence="4">Cytoplasm</location>
    </subcellularLocation>
</comment>
<comment type="similarity">
    <text evidence="4">Belongs to the TRAFAC class YlqF/YawG GTPase family. MTG1 subfamily.</text>
</comment>
<dbReference type="GO" id="GO:0005737">
    <property type="term" value="C:cytoplasm"/>
    <property type="evidence" value="ECO:0007669"/>
    <property type="project" value="UniProtKB-SubCell"/>
</dbReference>
<dbReference type="OrthoDB" id="9779790at2"/>
<dbReference type="FunFam" id="3.40.50.300:FF:000590">
    <property type="entry name" value="Ribosome biogenesis GTPase A"/>
    <property type="match status" value="1"/>
</dbReference>
<dbReference type="AlphaFoldDB" id="A0A1I6D6M8"/>
<evidence type="ECO:0000313" key="7">
    <source>
        <dbReference type="EMBL" id="SFR01011.1"/>
    </source>
</evidence>
<dbReference type="CDD" id="cd01856">
    <property type="entry name" value="YlqF"/>
    <property type="match status" value="1"/>
</dbReference>
<evidence type="ECO:0000259" key="6">
    <source>
        <dbReference type="PROSITE" id="PS51721"/>
    </source>
</evidence>
<protein>
    <recommendedName>
        <fullName evidence="1 4">Ribosome biogenesis GTPase A</fullName>
    </recommendedName>
</protein>
<keyword evidence="4" id="KW-0963">Cytoplasm</keyword>
<dbReference type="PROSITE" id="PS51721">
    <property type="entry name" value="G_CP"/>
    <property type="match status" value="1"/>
</dbReference>
<name>A0A1I6D6M8_9FIRM</name>
<organism evidence="7 8">
    <name type="scientific">Desulfoscipio geothermicus DSM 3669</name>
    <dbReference type="NCBI Taxonomy" id="1121426"/>
    <lineage>
        <taxon>Bacteria</taxon>
        <taxon>Bacillati</taxon>
        <taxon>Bacillota</taxon>
        <taxon>Clostridia</taxon>
        <taxon>Eubacteriales</taxon>
        <taxon>Desulfallaceae</taxon>
        <taxon>Desulfoscipio</taxon>
    </lineage>
</organism>
<dbReference type="Proteomes" id="UP000199584">
    <property type="component" value="Unassembled WGS sequence"/>
</dbReference>
<dbReference type="GO" id="GO:0005525">
    <property type="term" value="F:GTP binding"/>
    <property type="evidence" value="ECO:0007669"/>
    <property type="project" value="UniProtKB-KW"/>
</dbReference>
<feature type="binding site" evidence="5">
    <location>
        <position position="174"/>
    </location>
    <ligand>
        <name>GTP</name>
        <dbReference type="ChEBI" id="CHEBI:37565"/>
    </ligand>
</feature>
<dbReference type="STRING" id="39060.SAMN05660706_10644"/>
<evidence type="ECO:0000256" key="4">
    <source>
        <dbReference type="PIRNR" id="PIRNR006230"/>
    </source>
</evidence>
<comment type="function">
    <text evidence="4">Required for a late step of 50S ribosomal subunit assembly. Has GTPase activity.</text>
</comment>
<keyword evidence="2 4" id="KW-0547">Nucleotide-binding</keyword>
<dbReference type="PIRSF" id="PIRSF006230">
    <property type="entry name" value="MG442"/>
    <property type="match status" value="1"/>
</dbReference>
<evidence type="ECO:0000256" key="5">
    <source>
        <dbReference type="PIRSR" id="PIRSR006230-1"/>
    </source>
</evidence>